<evidence type="ECO:0000259" key="12">
    <source>
        <dbReference type="PROSITE" id="PS50109"/>
    </source>
</evidence>
<keyword evidence="6 11" id="KW-0812">Transmembrane</keyword>
<keyword evidence="9" id="KW-0902">Two-component regulatory system</keyword>
<evidence type="ECO:0000313" key="14">
    <source>
        <dbReference type="EMBL" id="OUL58945.1"/>
    </source>
</evidence>
<dbReference type="Pfam" id="PF02518">
    <property type="entry name" value="HATPase_c"/>
    <property type="match status" value="1"/>
</dbReference>
<dbReference type="Gene3D" id="1.10.287.130">
    <property type="match status" value="1"/>
</dbReference>
<dbReference type="Pfam" id="PF00512">
    <property type="entry name" value="HisKA"/>
    <property type="match status" value="1"/>
</dbReference>
<dbReference type="GO" id="GO:0000155">
    <property type="term" value="F:phosphorelay sensor kinase activity"/>
    <property type="evidence" value="ECO:0007669"/>
    <property type="project" value="InterPro"/>
</dbReference>
<dbReference type="InterPro" id="IPR050428">
    <property type="entry name" value="TCS_sensor_his_kinase"/>
</dbReference>
<sequence length="454" mass="51899">MQILNLPRKVCQSFLYKLGLVVVLGSLLLFFVIDLLANHTQTQMSYIDDAHQQALLDYAHHAQSLWRLGDDTALAKYIEQIEQQESTWVAIVESALMLKANSTLSQDYIDTFTLGRDVSWKIHLYFENNPVMGIRFADSDTHFLIQLPARMRPGNYWQLAYLALQFLLPMLLLSLCTFFIYQYVMRPLQQLNHFHARFSQGELSLRIGKEMANTDKEFQLLAASFDHMANQIEHTIVKQDDFIADLSHEVRTPITRIETAVDCALNNIQPEEMLKRIKMDVSIMRQLAEDTLTLAWLDTEQQQILSNDEVFDLIDLLDVLCESARFEFTEKEIQVEAPDQCLITSNSRALGQALENLIRNGLRFATLRLTISVKITDCVTIDICDDGCGVTEAELAQLTKPFYRAKQTTNHKGFGLGMTLAMRQLTFLNGAISFKNNENKQGLTVCVTLPRQEM</sequence>
<name>A0A244CTL1_PSEDV</name>
<dbReference type="PROSITE" id="PS50885">
    <property type="entry name" value="HAMP"/>
    <property type="match status" value="1"/>
</dbReference>
<dbReference type="SMART" id="SM00387">
    <property type="entry name" value="HATPase_c"/>
    <property type="match status" value="1"/>
</dbReference>
<evidence type="ECO:0000256" key="9">
    <source>
        <dbReference type="ARBA" id="ARBA00023012"/>
    </source>
</evidence>
<accession>A0A244CTL1</accession>
<dbReference type="Gene3D" id="3.30.450.170">
    <property type="entry name" value="Two-component histidine kinase, sensor domain"/>
    <property type="match status" value="1"/>
</dbReference>
<reference evidence="14 15" key="1">
    <citation type="submission" date="2017-02" db="EMBL/GenBank/DDBJ databases">
        <title>Pseudoalteromonas ulvae TC14 Genome.</title>
        <authorList>
            <person name="Molmeret M."/>
        </authorList>
    </citation>
    <scope>NUCLEOTIDE SEQUENCE [LARGE SCALE GENOMIC DNA]</scope>
    <source>
        <strain evidence="14">TC14</strain>
    </source>
</reference>
<dbReference type="InterPro" id="IPR036097">
    <property type="entry name" value="HisK_dim/P_sf"/>
</dbReference>
<dbReference type="Proteomes" id="UP000194841">
    <property type="component" value="Unassembled WGS sequence"/>
</dbReference>
<evidence type="ECO:0000256" key="7">
    <source>
        <dbReference type="ARBA" id="ARBA00022777"/>
    </source>
</evidence>
<keyword evidence="10 11" id="KW-0472">Membrane</keyword>
<dbReference type="OrthoDB" id="9804645at2"/>
<feature type="transmembrane region" description="Helical" evidence="11">
    <location>
        <begin position="14"/>
        <end position="37"/>
    </location>
</feature>
<organism evidence="14 15">
    <name type="scientific">Pseudoalteromonas ulvae</name>
    <dbReference type="NCBI Taxonomy" id="107327"/>
    <lineage>
        <taxon>Bacteria</taxon>
        <taxon>Pseudomonadati</taxon>
        <taxon>Pseudomonadota</taxon>
        <taxon>Gammaproteobacteria</taxon>
        <taxon>Alteromonadales</taxon>
        <taxon>Pseudoalteromonadaceae</taxon>
        <taxon>Pseudoalteromonas</taxon>
    </lineage>
</organism>
<evidence type="ECO:0000256" key="4">
    <source>
        <dbReference type="ARBA" id="ARBA00022553"/>
    </source>
</evidence>
<dbReference type="RefSeq" id="WP_086742321.1">
    <property type="nucleotide sequence ID" value="NZ_MWPV01000001.1"/>
</dbReference>
<comment type="caution">
    <text evidence="14">The sequence shown here is derived from an EMBL/GenBank/DDBJ whole genome shotgun (WGS) entry which is preliminary data.</text>
</comment>
<evidence type="ECO:0000256" key="8">
    <source>
        <dbReference type="ARBA" id="ARBA00022989"/>
    </source>
</evidence>
<feature type="domain" description="Histidine kinase" evidence="12">
    <location>
        <begin position="245"/>
        <end position="453"/>
    </location>
</feature>
<dbReference type="EC" id="2.7.13.3" evidence="3"/>
<dbReference type="PANTHER" id="PTHR45436:SF5">
    <property type="entry name" value="SENSOR HISTIDINE KINASE TRCS"/>
    <property type="match status" value="1"/>
</dbReference>
<comment type="subcellular location">
    <subcellularLocation>
        <location evidence="2">Membrane</location>
    </subcellularLocation>
</comment>
<dbReference type="EMBL" id="MWPV01000001">
    <property type="protein sequence ID" value="OUL58945.1"/>
    <property type="molecule type" value="Genomic_DNA"/>
</dbReference>
<dbReference type="InterPro" id="IPR038428">
    <property type="entry name" value="HK_sensor_dom_sf"/>
</dbReference>
<gene>
    <name evidence="14" type="ORF">B1199_01285</name>
</gene>
<dbReference type="InterPro" id="IPR031930">
    <property type="entry name" value="HK_sensor"/>
</dbReference>
<comment type="catalytic activity">
    <reaction evidence="1">
        <text>ATP + protein L-histidine = ADP + protein N-phospho-L-histidine.</text>
        <dbReference type="EC" id="2.7.13.3"/>
    </reaction>
</comment>
<keyword evidence="4" id="KW-0597">Phosphoprotein</keyword>
<protein>
    <recommendedName>
        <fullName evidence="3">histidine kinase</fullName>
        <ecNumber evidence="3">2.7.13.3</ecNumber>
    </recommendedName>
</protein>
<evidence type="ECO:0000313" key="15">
    <source>
        <dbReference type="Proteomes" id="UP000194841"/>
    </source>
</evidence>
<dbReference type="CDD" id="cd06225">
    <property type="entry name" value="HAMP"/>
    <property type="match status" value="1"/>
</dbReference>
<dbReference type="PANTHER" id="PTHR45436">
    <property type="entry name" value="SENSOR HISTIDINE KINASE YKOH"/>
    <property type="match status" value="1"/>
</dbReference>
<evidence type="ECO:0000256" key="10">
    <source>
        <dbReference type="ARBA" id="ARBA00023136"/>
    </source>
</evidence>
<evidence type="ECO:0000256" key="1">
    <source>
        <dbReference type="ARBA" id="ARBA00000085"/>
    </source>
</evidence>
<dbReference type="InterPro" id="IPR003661">
    <property type="entry name" value="HisK_dim/P_dom"/>
</dbReference>
<dbReference type="InterPro" id="IPR004358">
    <property type="entry name" value="Sig_transdc_His_kin-like_C"/>
</dbReference>
<evidence type="ECO:0000256" key="6">
    <source>
        <dbReference type="ARBA" id="ARBA00022692"/>
    </source>
</evidence>
<dbReference type="AlphaFoldDB" id="A0A244CTL1"/>
<keyword evidence="8 11" id="KW-1133">Transmembrane helix</keyword>
<keyword evidence="15" id="KW-1185">Reference proteome</keyword>
<feature type="domain" description="HAMP" evidence="13">
    <location>
        <begin position="182"/>
        <end position="237"/>
    </location>
</feature>
<evidence type="ECO:0000259" key="13">
    <source>
        <dbReference type="PROSITE" id="PS50885"/>
    </source>
</evidence>
<evidence type="ECO:0000256" key="5">
    <source>
        <dbReference type="ARBA" id="ARBA00022679"/>
    </source>
</evidence>
<evidence type="ECO:0000256" key="3">
    <source>
        <dbReference type="ARBA" id="ARBA00012438"/>
    </source>
</evidence>
<dbReference type="InterPro" id="IPR003660">
    <property type="entry name" value="HAMP_dom"/>
</dbReference>
<dbReference type="InterPro" id="IPR005467">
    <property type="entry name" value="His_kinase_dom"/>
</dbReference>
<dbReference type="SUPFAM" id="SSF47384">
    <property type="entry name" value="Homodimeric domain of signal transducing histidine kinase"/>
    <property type="match status" value="1"/>
</dbReference>
<dbReference type="PROSITE" id="PS50109">
    <property type="entry name" value="HIS_KIN"/>
    <property type="match status" value="1"/>
</dbReference>
<dbReference type="Gene3D" id="3.30.565.10">
    <property type="entry name" value="Histidine kinase-like ATPase, C-terminal domain"/>
    <property type="match status" value="1"/>
</dbReference>
<dbReference type="Gene3D" id="6.10.340.10">
    <property type="match status" value="1"/>
</dbReference>
<dbReference type="SUPFAM" id="SSF55874">
    <property type="entry name" value="ATPase domain of HSP90 chaperone/DNA topoisomerase II/histidine kinase"/>
    <property type="match status" value="1"/>
</dbReference>
<evidence type="ECO:0000256" key="2">
    <source>
        <dbReference type="ARBA" id="ARBA00004370"/>
    </source>
</evidence>
<dbReference type="Pfam" id="PF16750">
    <property type="entry name" value="HK_sensor"/>
    <property type="match status" value="1"/>
</dbReference>
<proteinExistence type="predicted"/>
<dbReference type="InterPro" id="IPR003594">
    <property type="entry name" value="HATPase_dom"/>
</dbReference>
<keyword evidence="7" id="KW-0418">Kinase</keyword>
<dbReference type="CDD" id="cd00082">
    <property type="entry name" value="HisKA"/>
    <property type="match status" value="1"/>
</dbReference>
<dbReference type="PRINTS" id="PR00344">
    <property type="entry name" value="BCTRLSENSOR"/>
</dbReference>
<dbReference type="SMART" id="SM00388">
    <property type="entry name" value="HisKA"/>
    <property type="match status" value="1"/>
</dbReference>
<feature type="transmembrane region" description="Helical" evidence="11">
    <location>
        <begin position="159"/>
        <end position="184"/>
    </location>
</feature>
<dbReference type="GO" id="GO:0005886">
    <property type="term" value="C:plasma membrane"/>
    <property type="evidence" value="ECO:0007669"/>
    <property type="project" value="TreeGrafter"/>
</dbReference>
<keyword evidence="5" id="KW-0808">Transferase</keyword>
<evidence type="ECO:0000256" key="11">
    <source>
        <dbReference type="SAM" id="Phobius"/>
    </source>
</evidence>
<dbReference type="SUPFAM" id="SSF158472">
    <property type="entry name" value="HAMP domain-like"/>
    <property type="match status" value="1"/>
</dbReference>
<dbReference type="InterPro" id="IPR036890">
    <property type="entry name" value="HATPase_C_sf"/>
</dbReference>